<evidence type="ECO:0000256" key="2">
    <source>
        <dbReference type="SAM" id="SignalP"/>
    </source>
</evidence>
<evidence type="ECO:0000256" key="1">
    <source>
        <dbReference type="SAM" id="MobiDB-lite"/>
    </source>
</evidence>
<dbReference type="AlphaFoldDB" id="A0A0A9EAZ8"/>
<proteinExistence type="predicted"/>
<protein>
    <submittedName>
        <fullName evidence="3">Uncharacterized protein</fullName>
    </submittedName>
</protein>
<feature type="compositionally biased region" description="Low complexity" evidence="1">
    <location>
        <begin position="56"/>
        <end position="67"/>
    </location>
</feature>
<accession>A0A0A9EAZ8</accession>
<dbReference type="EMBL" id="GBRH01200674">
    <property type="protein sequence ID" value="JAD97221.1"/>
    <property type="molecule type" value="Transcribed_RNA"/>
</dbReference>
<sequence length="67" mass="7320">MTISHLSIVLSGVIVLTGENEIWGKHNTQIVAASRFIVIAMYKGNTGSRKTLHTSNPNPNTHVHVNN</sequence>
<organism evidence="3">
    <name type="scientific">Arundo donax</name>
    <name type="common">Giant reed</name>
    <name type="synonym">Donax arundinaceus</name>
    <dbReference type="NCBI Taxonomy" id="35708"/>
    <lineage>
        <taxon>Eukaryota</taxon>
        <taxon>Viridiplantae</taxon>
        <taxon>Streptophyta</taxon>
        <taxon>Embryophyta</taxon>
        <taxon>Tracheophyta</taxon>
        <taxon>Spermatophyta</taxon>
        <taxon>Magnoliopsida</taxon>
        <taxon>Liliopsida</taxon>
        <taxon>Poales</taxon>
        <taxon>Poaceae</taxon>
        <taxon>PACMAD clade</taxon>
        <taxon>Arundinoideae</taxon>
        <taxon>Arundineae</taxon>
        <taxon>Arundo</taxon>
    </lineage>
</organism>
<feature type="chain" id="PRO_5002061821" evidence="2">
    <location>
        <begin position="25"/>
        <end position="67"/>
    </location>
</feature>
<name>A0A0A9EAZ8_ARUDO</name>
<reference evidence="3" key="2">
    <citation type="journal article" date="2015" name="Data Brief">
        <title>Shoot transcriptome of the giant reed, Arundo donax.</title>
        <authorList>
            <person name="Barrero R.A."/>
            <person name="Guerrero F.D."/>
            <person name="Moolhuijzen P."/>
            <person name="Goolsby J.A."/>
            <person name="Tidwell J."/>
            <person name="Bellgard S.E."/>
            <person name="Bellgard M.I."/>
        </authorList>
    </citation>
    <scope>NUCLEOTIDE SEQUENCE</scope>
    <source>
        <tissue evidence="3">Shoot tissue taken approximately 20 cm above the soil surface</tissue>
    </source>
</reference>
<keyword evidence="2" id="KW-0732">Signal</keyword>
<feature type="signal peptide" evidence="2">
    <location>
        <begin position="1"/>
        <end position="24"/>
    </location>
</feature>
<reference evidence="3" key="1">
    <citation type="submission" date="2014-09" db="EMBL/GenBank/DDBJ databases">
        <authorList>
            <person name="Magalhaes I.L.F."/>
            <person name="Oliveira U."/>
            <person name="Santos F.R."/>
            <person name="Vidigal T.H.D.A."/>
            <person name="Brescovit A.D."/>
            <person name="Santos A.J."/>
        </authorList>
    </citation>
    <scope>NUCLEOTIDE SEQUENCE</scope>
    <source>
        <tissue evidence="3">Shoot tissue taken approximately 20 cm above the soil surface</tissue>
    </source>
</reference>
<feature type="region of interest" description="Disordered" evidence="1">
    <location>
        <begin position="48"/>
        <end position="67"/>
    </location>
</feature>
<evidence type="ECO:0000313" key="3">
    <source>
        <dbReference type="EMBL" id="JAD97221.1"/>
    </source>
</evidence>